<dbReference type="AlphaFoldDB" id="A0A0B0N482"/>
<name>A0A0B0N482_GOSAR</name>
<dbReference type="EMBL" id="JRRC01534834">
    <property type="protein sequence ID" value="KHG09223.1"/>
    <property type="molecule type" value="Genomic_DNA"/>
</dbReference>
<proteinExistence type="predicted"/>
<protein>
    <submittedName>
        <fullName evidence="2">Replicase polyprotein 1ab</fullName>
    </submittedName>
</protein>
<sequence length="53" mass="5807">MRNEPKTEKMGQRTKSTQLGPPHTGRPHSRVNLAGLTTALSNSIQAYSCRAQV</sequence>
<dbReference type="Proteomes" id="UP000032142">
    <property type="component" value="Unassembled WGS sequence"/>
</dbReference>
<keyword evidence="3" id="KW-1185">Reference proteome</keyword>
<comment type="caution">
    <text evidence="2">The sequence shown here is derived from an EMBL/GenBank/DDBJ whole genome shotgun (WGS) entry which is preliminary data.</text>
</comment>
<feature type="compositionally biased region" description="Basic and acidic residues" evidence="1">
    <location>
        <begin position="1"/>
        <end position="11"/>
    </location>
</feature>
<evidence type="ECO:0000313" key="3">
    <source>
        <dbReference type="Proteomes" id="UP000032142"/>
    </source>
</evidence>
<organism evidence="2 3">
    <name type="scientific">Gossypium arboreum</name>
    <name type="common">Tree cotton</name>
    <name type="synonym">Gossypium nanking</name>
    <dbReference type="NCBI Taxonomy" id="29729"/>
    <lineage>
        <taxon>Eukaryota</taxon>
        <taxon>Viridiplantae</taxon>
        <taxon>Streptophyta</taxon>
        <taxon>Embryophyta</taxon>
        <taxon>Tracheophyta</taxon>
        <taxon>Spermatophyta</taxon>
        <taxon>Magnoliopsida</taxon>
        <taxon>eudicotyledons</taxon>
        <taxon>Gunneridae</taxon>
        <taxon>Pentapetalae</taxon>
        <taxon>rosids</taxon>
        <taxon>malvids</taxon>
        <taxon>Malvales</taxon>
        <taxon>Malvaceae</taxon>
        <taxon>Malvoideae</taxon>
        <taxon>Gossypium</taxon>
    </lineage>
</organism>
<evidence type="ECO:0000313" key="2">
    <source>
        <dbReference type="EMBL" id="KHG09223.1"/>
    </source>
</evidence>
<accession>A0A0B0N482</accession>
<evidence type="ECO:0000256" key="1">
    <source>
        <dbReference type="SAM" id="MobiDB-lite"/>
    </source>
</evidence>
<feature type="region of interest" description="Disordered" evidence="1">
    <location>
        <begin position="1"/>
        <end position="30"/>
    </location>
</feature>
<gene>
    <name evidence="2" type="ORF">F383_36457</name>
</gene>
<reference evidence="3" key="1">
    <citation type="submission" date="2014-09" db="EMBL/GenBank/DDBJ databases">
        <authorList>
            <person name="Mudge J."/>
            <person name="Ramaraj T."/>
            <person name="Lindquist I.E."/>
            <person name="Bharti A.K."/>
            <person name="Sundararajan A."/>
            <person name="Cameron C.T."/>
            <person name="Woodward J.E."/>
            <person name="May G.D."/>
            <person name="Brubaker C."/>
            <person name="Broadhvest J."/>
            <person name="Wilkins T.A."/>
        </authorList>
    </citation>
    <scope>NUCLEOTIDE SEQUENCE</scope>
    <source>
        <strain evidence="3">cv. AKA8401</strain>
    </source>
</reference>